<evidence type="ECO:0000256" key="7">
    <source>
        <dbReference type="ARBA" id="ARBA00026248"/>
    </source>
</evidence>
<comment type="subcellular location">
    <subcellularLocation>
        <location evidence="1">Membrane</location>
        <topology evidence="1">Multi-pass membrane protein</topology>
    </subcellularLocation>
</comment>
<dbReference type="GO" id="GO:0016020">
    <property type="term" value="C:membrane"/>
    <property type="evidence" value="ECO:0007669"/>
    <property type="project" value="UniProtKB-SubCell"/>
</dbReference>
<dbReference type="EMBL" id="LT795058">
    <property type="protein sequence ID" value="SJX62704.1"/>
    <property type="molecule type" value="Genomic_DNA"/>
</dbReference>
<dbReference type="NCBIfam" id="TIGR00879">
    <property type="entry name" value="SP"/>
    <property type="match status" value="1"/>
</dbReference>
<feature type="transmembrane region" description="Helical" evidence="10">
    <location>
        <begin position="352"/>
        <end position="373"/>
    </location>
</feature>
<sequence>MGLIEGQDVARIDSKAAAAIASKVEDYDALVHDAAEATHAQEKMSLGKAIRTYPNAILFSVILSLAVVMEGYDTLLLGNFFAQPAFAKKYGHCNAAGKCEIPAPWQSGLTNGSQIGSIIGLQLTGIASERFGYRKTILIALVFMTAFIFIPFFAPNLTVLLIGQILQGLPWGVFQTLTTSYAAEVTPVALRPFLTTWVNGCWVVGQLIASGILRATVTRIDHWAYKIPYAIQWVWPVPIFIGCWFAPESPWWLVRQNRLEDAKHSLRRLAANDREFSDHEADQTVQMMIHTNELEKAAAEGGSYWDCFKRTDRRRTEIACVVWLIQVFCGGPLMGLSSYFYTKAGLPTDQAFNLSIGQFAMGLVGTLSSWFLLRKVGRRPLYLYGQIALFFLMITTGGLAFKADDKSVSWAIGSMLLIFTFIYDLTVGPVCYCLVAEISSTRLRAKTIVLARNAYNIGGIIANILSPRMLNSTEWNWGAKAGFFWAGTGALCIIWTFFRLPETMDRSYGALDILFEQKVSARKFASTEVDMFASHSQATANAHGTSSLDDEKASSTDKVDGVVANTTGLAYKYEA</sequence>
<dbReference type="AlphaFoldDB" id="A0A2N8UCH4"/>
<reference evidence="12 13" key="1">
    <citation type="submission" date="2017-02" db="EMBL/GenBank/DDBJ databases">
        <authorList>
            <person name="Peterson S.W."/>
        </authorList>
    </citation>
    <scope>NUCLEOTIDE SEQUENCE [LARGE SCALE GENOMIC DNA]</scope>
    <source>
        <strain evidence="12 13">SRS1_H2-8</strain>
    </source>
</reference>
<feature type="transmembrane region" description="Helical" evidence="10">
    <location>
        <begin position="53"/>
        <end position="72"/>
    </location>
</feature>
<feature type="transmembrane region" description="Helical" evidence="10">
    <location>
        <begin position="447"/>
        <end position="465"/>
    </location>
</feature>
<accession>A0A2N8UCH4</accession>
<name>A0A2N8UCH4_9BASI</name>
<feature type="transmembrane region" description="Helical" evidence="10">
    <location>
        <begin position="380"/>
        <end position="401"/>
    </location>
</feature>
<evidence type="ECO:0000256" key="6">
    <source>
        <dbReference type="ARBA" id="ARBA00023136"/>
    </source>
</evidence>
<keyword evidence="6 10" id="KW-0472">Membrane</keyword>
<dbReference type="FunFam" id="1.20.1250.20:FF:000149">
    <property type="entry name" value="MFS transporter, SP family, general alpha glucoside:H+ symporter"/>
    <property type="match status" value="1"/>
</dbReference>
<evidence type="ECO:0000256" key="3">
    <source>
        <dbReference type="ARBA" id="ARBA00022448"/>
    </source>
</evidence>
<evidence type="ECO:0000256" key="1">
    <source>
        <dbReference type="ARBA" id="ARBA00004141"/>
    </source>
</evidence>
<evidence type="ECO:0000256" key="4">
    <source>
        <dbReference type="ARBA" id="ARBA00022692"/>
    </source>
</evidence>
<dbReference type="InterPro" id="IPR050360">
    <property type="entry name" value="MFS_Sugar_Transporters"/>
</dbReference>
<keyword evidence="4 10" id="KW-0812">Transmembrane</keyword>
<comment type="similarity">
    <text evidence="2 9">Belongs to the major facilitator superfamily. Sugar transporter (TC 2.A.1.1) family.</text>
</comment>
<dbReference type="InterPro" id="IPR036259">
    <property type="entry name" value="MFS_trans_sf"/>
</dbReference>
<feature type="transmembrane region" description="Helical" evidence="10">
    <location>
        <begin position="407"/>
        <end position="435"/>
    </location>
</feature>
<gene>
    <name evidence="12" type="ORF">SRS1_16601</name>
</gene>
<dbReference type="SUPFAM" id="SSF103473">
    <property type="entry name" value="MFS general substrate transporter"/>
    <property type="match status" value="1"/>
</dbReference>
<evidence type="ECO:0000256" key="2">
    <source>
        <dbReference type="ARBA" id="ARBA00010992"/>
    </source>
</evidence>
<feature type="transmembrane region" description="Helical" evidence="10">
    <location>
        <begin position="318"/>
        <end position="340"/>
    </location>
</feature>
<keyword evidence="3 9" id="KW-0813">Transport</keyword>
<dbReference type="GO" id="GO:0000023">
    <property type="term" value="P:maltose metabolic process"/>
    <property type="evidence" value="ECO:0007669"/>
    <property type="project" value="UniProtKB-KW"/>
</dbReference>
<dbReference type="Proteomes" id="UP000239563">
    <property type="component" value="Chromosome V"/>
</dbReference>
<dbReference type="PANTHER" id="PTHR48022:SF5">
    <property type="entry name" value="ALPHA-GLUCOSIDES PERMEASE MPH2-RELATED"/>
    <property type="match status" value="1"/>
</dbReference>
<dbReference type="InterPro" id="IPR003663">
    <property type="entry name" value="Sugar/inositol_transpt"/>
</dbReference>
<dbReference type="GO" id="GO:0005351">
    <property type="term" value="F:carbohydrate:proton symporter activity"/>
    <property type="evidence" value="ECO:0007669"/>
    <property type="project" value="TreeGrafter"/>
</dbReference>
<proteinExistence type="inferred from homology"/>
<dbReference type="Gene3D" id="1.20.1250.20">
    <property type="entry name" value="MFS general substrate transporter like domains"/>
    <property type="match status" value="1"/>
</dbReference>
<feature type="domain" description="Major facilitator superfamily (MFS) profile" evidence="11">
    <location>
        <begin position="59"/>
        <end position="504"/>
    </location>
</feature>
<dbReference type="InterPro" id="IPR005829">
    <property type="entry name" value="Sugar_transporter_CS"/>
</dbReference>
<feature type="transmembrane region" description="Helical" evidence="10">
    <location>
        <begin position="137"/>
        <end position="162"/>
    </location>
</feature>
<evidence type="ECO:0000256" key="8">
    <source>
        <dbReference type="ARBA" id="ARBA00049119"/>
    </source>
</evidence>
<evidence type="ECO:0000256" key="5">
    <source>
        <dbReference type="ARBA" id="ARBA00022989"/>
    </source>
</evidence>
<comment type="catalytic activity">
    <reaction evidence="8">
        <text>myo-inositol(out) + H(+)(out) = myo-inositol(in) + H(+)(in)</text>
        <dbReference type="Rhea" id="RHEA:60364"/>
        <dbReference type="ChEBI" id="CHEBI:15378"/>
        <dbReference type="ChEBI" id="CHEBI:17268"/>
    </reaction>
</comment>
<dbReference type="InterPro" id="IPR020846">
    <property type="entry name" value="MFS_dom"/>
</dbReference>
<evidence type="ECO:0000256" key="9">
    <source>
        <dbReference type="RuleBase" id="RU003346"/>
    </source>
</evidence>
<keyword evidence="7" id="KW-0462">Maltose metabolism</keyword>
<evidence type="ECO:0000313" key="13">
    <source>
        <dbReference type="Proteomes" id="UP000239563"/>
    </source>
</evidence>
<keyword evidence="5 10" id="KW-1133">Transmembrane helix</keyword>
<dbReference type="PANTHER" id="PTHR48022">
    <property type="entry name" value="PLASTIDIC GLUCOSE TRANSPORTER 4"/>
    <property type="match status" value="1"/>
</dbReference>
<organism evidence="12 13">
    <name type="scientific">Sporisorium reilianum f. sp. reilianum</name>
    <dbReference type="NCBI Taxonomy" id="72559"/>
    <lineage>
        <taxon>Eukaryota</taxon>
        <taxon>Fungi</taxon>
        <taxon>Dikarya</taxon>
        <taxon>Basidiomycota</taxon>
        <taxon>Ustilaginomycotina</taxon>
        <taxon>Ustilaginomycetes</taxon>
        <taxon>Ustilaginales</taxon>
        <taxon>Ustilaginaceae</taxon>
        <taxon>Sporisorium</taxon>
    </lineage>
</organism>
<protein>
    <submittedName>
        <fullName evidence="12">Probable Maltose permease</fullName>
    </submittedName>
</protein>
<feature type="transmembrane region" description="Helical" evidence="10">
    <location>
        <begin position="477"/>
        <end position="498"/>
    </location>
</feature>
<evidence type="ECO:0000256" key="10">
    <source>
        <dbReference type="SAM" id="Phobius"/>
    </source>
</evidence>
<evidence type="ECO:0000259" key="11">
    <source>
        <dbReference type="PROSITE" id="PS50850"/>
    </source>
</evidence>
<dbReference type="PROSITE" id="PS00217">
    <property type="entry name" value="SUGAR_TRANSPORT_2"/>
    <property type="match status" value="1"/>
</dbReference>
<dbReference type="InterPro" id="IPR005828">
    <property type="entry name" value="MFS_sugar_transport-like"/>
</dbReference>
<dbReference type="Pfam" id="PF00083">
    <property type="entry name" value="Sugar_tr"/>
    <property type="match status" value="1"/>
</dbReference>
<dbReference type="PROSITE" id="PS50850">
    <property type="entry name" value="MFS"/>
    <property type="match status" value="1"/>
</dbReference>
<evidence type="ECO:0000313" key="12">
    <source>
        <dbReference type="EMBL" id="SJX62704.1"/>
    </source>
</evidence>